<dbReference type="GO" id="GO:0015935">
    <property type="term" value="C:small ribosomal subunit"/>
    <property type="evidence" value="ECO:0007669"/>
    <property type="project" value="InterPro"/>
</dbReference>
<dbReference type="Gene3D" id="1.10.1050.10">
    <property type="entry name" value="Ribosomal Protein S4 Delta 41, Chain A, domain 1"/>
    <property type="match status" value="1"/>
</dbReference>
<dbReference type="InterPro" id="IPR018079">
    <property type="entry name" value="Ribosomal_uS4_CS"/>
</dbReference>
<evidence type="ECO:0000256" key="1">
    <source>
        <dbReference type="ARBA" id="ARBA00007465"/>
    </source>
</evidence>
<dbReference type="NCBIfam" id="NF003717">
    <property type="entry name" value="PRK05327.1"/>
    <property type="match status" value="1"/>
</dbReference>
<comment type="function">
    <text evidence="7">One of the primary rRNA binding proteins, it binds directly to 16S rRNA where it nucleates assembly of the body of the 30S subunit.</text>
</comment>
<reference evidence="12" key="1">
    <citation type="journal article" date="2017" name="Sci. Rep.">
        <title>Divergent copies of the large inverted repeat in the chloroplast genomes of ulvophycean green algae.</title>
        <authorList>
            <person name="Turmel M."/>
            <person name="Otis C."/>
            <person name="Lemieux C."/>
        </authorList>
    </citation>
    <scope>NUCLEOTIDE SEQUENCE</scope>
</reference>
<dbReference type="Gene3D" id="3.10.290.10">
    <property type="entry name" value="RNA-binding S4 domain"/>
    <property type="match status" value="1"/>
</dbReference>
<dbReference type="AlphaFoldDB" id="A0A1W6EGU7"/>
<evidence type="ECO:0000256" key="6">
    <source>
        <dbReference type="ARBA" id="ARBA00035158"/>
    </source>
</evidence>
<dbReference type="InterPro" id="IPR036986">
    <property type="entry name" value="S4_RNA-bd_sf"/>
</dbReference>
<dbReference type="GO" id="GO:0019843">
    <property type="term" value="F:rRNA binding"/>
    <property type="evidence" value="ECO:0007669"/>
    <property type="project" value="UniProtKB-UniRule"/>
</dbReference>
<evidence type="ECO:0000256" key="5">
    <source>
        <dbReference type="ARBA" id="ARBA00023274"/>
    </source>
</evidence>
<dbReference type="CDD" id="cd00165">
    <property type="entry name" value="S4"/>
    <property type="match status" value="1"/>
</dbReference>
<geneLocation type="chloroplast" evidence="12"/>
<sequence>MARYRGPRLRIVRRLGELSGLTRKSPTRTTAPGQHGANSKNARSGKQLNPYGVRLKEKQKIRFYYGLTERQLLRYVRQAKKLKGSTGEVLLELLEMRLDNIVFKLGMAPTIPAARQLINHGHIVLNNQKITIPSYQCQSKDVISVKGKKNSRTLIAHSVENSQHVNIPSHLTFNKESLVGVVNDKVAKDSIGLEVNKLLVVEYYSRKGC</sequence>
<dbReference type="Pfam" id="PF01479">
    <property type="entry name" value="S4"/>
    <property type="match status" value="1"/>
</dbReference>
<comment type="subunit">
    <text evidence="7">Part of the 30S ribosomal subunit. Contacts protein S5. The interaction surface between S4 and S5 is involved in control of translational fidelity.</text>
</comment>
<accession>A0A1W6EGU7</accession>
<keyword evidence="5 7" id="KW-0687">Ribonucleoprotein</keyword>
<gene>
    <name evidence="7 12" type="primary">rps4</name>
</gene>
<feature type="compositionally biased region" description="Polar residues" evidence="9">
    <location>
        <begin position="22"/>
        <end position="47"/>
    </location>
</feature>
<proteinExistence type="inferred from homology"/>
<evidence type="ECO:0000256" key="9">
    <source>
        <dbReference type="SAM" id="MobiDB-lite"/>
    </source>
</evidence>
<name>A0A1W6EGU7_9CHLO</name>
<dbReference type="PROSITE" id="PS50889">
    <property type="entry name" value="S4"/>
    <property type="match status" value="1"/>
</dbReference>
<evidence type="ECO:0000259" key="10">
    <source>
        <dbReference type="SMART" id="SM00363"/>
    </source>
</evidence>
<dbReference type="SMART" id="SM01390">
    <property type="entry name" value="Ribosomal_S4"/>
    <property type="match status" value="1"/>
</dbReference>
<dbReference type="FunFam" id="1.10.1050.10:FF:000002">
    <property type="entry name" value="30S ribosomal protein S4, chloroplastic"/>
    <property type="match status" value="1"/>
</dbReference>
<dbReference type="NCBIfam" id="TIGR01017">
    <property type="entry name" value="rpsD_bact"/>
    <property type="match status" value="1"/>
</dbReference>
<dbReference type="PANTHER" id="PTHR11831">
    <property type="entry name" value="30S 40S RIBOSOMAL PROTEIN"/>
    <property type="match status" value="1"/>
</dbReference>
<dbReference type="GeneID" id="32890196"/>
<keyword evidence="3 7" id="KW-0694">RNA-binding</keyword>
<evidence type="ECO:0000256" key="8">
    <source>
        <dbReference type="RuleBase" id="RU003699"/>
    </source>
</evidence>
<evidence type="ECO:0000256" key="2">
    <source>
        <dbReference type="ARBA" id="ARBA00022730"/>
    </source>
</evidence>
<evidence type="ECO:0000256" key="7">
    <source>
        <dbReference type="HAMAP-Rule" id="MF_01306"/>
    </source>
</evidence>
<dbReference type="PANTHER" id="PTHR11831:SF4">
    <property type="entry name" value="SMALL RIBOSOMAL SUBUNIT PROTEIN US4M"/>
    <property type="match status" value="1"/>
</dbReference>
<dbReference type="EMBL" id="KY407658">
    <property type="protein sequence ID" value="ARK14613.1"/>
    <property type="molecule type" value="Genomic_DNA"/>
</dbReference>
<keyword evidence="12" id="KW-0934">Plastid</keyword>
<dbReference type="GO" id="GO:0003735">
    <property type="term" value="F:structural constituent of ribosome"/>
    <property type="evidence" value="ECO:0007669"/>
    <property type="project" value="InterPro"/>
</dbReference>
<dbReference type="GO" id="GO:0042274">
    <property type="term" value="P:ribosomal small subunit biogenesis"/>
    <property type="evidence" value="ECO:0007669"/>
    <property type="project" value="TreeGrafter"/>
</dbReference>
<comment type="function">
    <text evidence="7">With S5 and S12 plays an important role in translational accuracy.</text>
</comment>
<evidence type="ECO:0000256" key="3">
    <source>
        <dbReference type="ARBA" id="ARBA00022884"/>
    </source>
</evidence>
<evidence type="ECO:0000259" key="11">
    <source>
        <dbReference type="SMART" id="SM01390"/>
    </source>
</evidence>
<dbReference type="InterPro" id="IPR022801">
    <property type="entry name" value="Ribosomal_uS4"/>
</dbReference>
<dbReference type="InterPro" id="IPR002942">
    <property type="entry name" value="S4_RNA-bd"/>
</dbReference>
<dbReference type="Pfam" id="PF00163">
    <property type="entry name" value="Ribosomal_S4"/>
    <property type="match status" value="1"/>
</dbReference>
<organism evidence="12">
    <name type="scientific">Pseudocharacium americanum</name>
    <dbReference type="NCBI Taxonomy" id="231080"/>
    <lineage>
        <taxon>Eukaryota</taxon>
        <taxon>Viridiplantae</taxon>
        <taxon>Chlorophyta</taxon>
        <taxon>core chlorophytes</taxon>
        <taxon>Ulvophyceae</taxon>
        <taxon>Ignatiales</taxon>
        <taxon>Ignatiaceae</taxon>
        <taxon>Pseudocharacium</taxon>
    </lineage>
</organism>
<feature type="region of interest" description="Disordered" evidence="9">
    <location>
        <begin position="20"/>
        <end position="49"/>
    </location>
</feature>
<dbReference type="GO" id="GO:0009507">
    <property type="term" value="C:chloroplast"/>
    <property type="evidence" value="ECO:0007669"/>
    <property type="project" value="UniProtKB-SubCell"/>
</dbReference>
<evidence type="ECO:0000256" key="4">
    <source>
        <dbReference type="ARBA" id="ARBA00022980"/>
    </source>
</evidence>
<comment type="similarity">
    <text evidence="1 7 8">Belongs to the universal ribosomal protein uS4 family.</text>
</comment>
<dbReference type="SUPFAM" id="SSF55174">
    <property type="entry name" value="Alpha-L RNA-binding motif"/>
    <property type="match status" value="1"/>
</dbReference>
<dbReference type="RefSeq" id="YP_009367633.1">
    <property type="nucleotide sequence ID" value="NC_034711.1"/>
</dbReference>
<keyword evidence="12" id="KW-0150">Chloroplast</keyword>
<dbReference type="HAMAP" id="MF_01306_B">
    <property type="entry name" value="Ribosomal_uS4_B"/>
    <property type="match status" value="1"/>
</dbReference>
<evidence type="ECO:0000313" key="12">
    <source>
        <dbReference type="EMBL" id="ARK14613.1"/>
    </source>
</evidence>
<dbReference type="PROSITE" id="PS00632">
    <property type="entry name" value="RIBOSOMAL_S4"/>
    <property type="match status" value="1"/>
</dbReference>
<keyword evidence="4 7" id="KW-0689">Ribosomal protein</keyword>
<feature type="domain" description="Small ribosomal subunit protein uS4 N-terminal" evidence="11">
    <location>
        <begin position="3"/>
        <end position="95"/>
    </location>
</feature>
<dbReference type="GO" id="GO:0006412">
    <property type="term" value="P:translation"/>
    <property type="evidence" value="ECO:0007669"/>
    <property type="project" value="UniProtKB-UniRule"/>
</dbReference>
<dbReference type="FunFam" id="3.10.290.10:FF:000001">
    <property type="entry name" value="30S ribosomal protein S4"/>
    <property type="match status" value="1"/>
</dbReference>
<dbReference type="InterPro" id="IPR005709">
    <property type="entry name" value="Ribosomal_uS4_bac-type"/>
</dbReference>
<dbReference type="SMART" id="SM00363">
    <property type="entry name" value="S4"/>
    <property type="match status" value="1"/>
</dbReference>
<comment type="subcellular location">
    <subcellularLocation>
        <location evidence="7">Plastid</location>
        <location evidence="7">Chloroplast</location>
    </subcellularLocation>
</comment>
<keyword evidence="2 7" id="KW-0699">rRNA-binding</keyword>
<feature type="domain" description="RNA-binding S4" evidence="10">
    <location>
        <begin position="96"/>
        <end position="159"/>
    </location>
</feature>
<protein>
    <recommendedName>
        <fullName evidence="6 7">Small ribosomal subunit protein uS4c</fullName>
    </recommendedName>
</protein>
<dbReference type="InterPro" id="IPR001912">
    <property type="entry name" value="Ribosomal_uS4_N"/>
</dbReference>